<dbReference type="Proteomes" id="UP000322139">
    <property type="component" value="Unassembled WGS sequence"/>
</dbReference>
<evidence type="ECO:0000259" key="2">
    <source>
        <dbReference type="Pfam" id="PF01370"/>
    </source>
</evidence>
<proteinExistence type="inferred from homology"/>
<protein>
    <submittedName>
        <fullName evidence="3">NAD-dependent epimerase/dehydratase family protein</fullName>
    </submittedName>
</protein>
<feature type="domain" description="NAD-dependent epimerase/dehydratase" evidence="2">
    <location>
        <begin position="12"/>
        <end position="232"/>
    </location>
</feature>
<dbReference type="PANTHER" id="PTHR43000">
    <property type="entry name" value="DTDP-D-GLUCOSE 4,6-DEHYDRATASE-RELATED"/>
    <property type="match status" value="1"/>
</dbReference>
<evidence type="ECO:0000313" key="4">
    <source>
        <dbReference type="Proteomes" id="UP000322139"/>
    </source>
</evidence>
<comment type="similarity">
    <text evidence="1">Belongs to the NAD(P)-dependent epimerase/dehydratase family.</text>
</comment>
<dbReference type="Gene3D" id="3.40.50.720">
    <property type="entry name" value="NAD(P)-binding Rossmann-like Domain"/>
    <property type="match status" value="1"/>
</dbReference>
<name>A0A5D4RE48_9BACI</name>
<evidence type="ECO:0000313" key="3">
    <source>
        <dbReference type="EMBL" id="TYS48018.1"/>
    </source>
</evidence>
<dbReference type="InterPro" id="IPR001509">
    <property type="entry name" value="Epimerase_deHydtase"/>
</dbReference>
<dbReference type="AlphaFoldDB" id="A0A5D4RE48"/>
<comment type="caution">
    <text evidence="3">The sequence shown here is derived from an EMBL/GenBank/DDBJ whole genome shotgun (WGS) entry which is preliminary data.</text>
</comment>
<dbReference type="Gene3D" id="3.90.25.10">
    <property type="entry name" value="UDP-galactose 4-epimerase, domain 1"/>
    <property type="match status" value="1"/>
</dbReference>
<organism evidence="3 4">
    <name type="scientific">Bacillus infantis</name>
    <dbReference type="NCBI Taxonomy" id="324767"/>
    <lineage>
        <taxon>Bacteria</taxon>
        <taxon>Bacillati</taxon>
        <taxon>Bacillota</taxon>
        <taxon>Bacilli</taxon>
        <taxon>Bacillales</taxon>
        <taxon>Bacillaceae</taxon>
        <taxon>Bacillus</taxon>
    </lineage>
</organism>
<dbReference type="Pfam" id="PF01370">
    <property type="entry name" value="Epimerase"/>
    <property type="match status" value="1"/>
</dbReference>
<dbReference type="SUPFAM" id="SSF51735">
    <property type="entry name" value="NAD(P)-binding Rossmann-fold domains"/>
    <property type="match status" value="1"/>
</dbReference>
<evidence type="ECO:0000256" key="1">
    <source>
        <dbReference type="ARBA" id="ARBA00007637"/>
    </source>
</evidence>
<dbReference type="EMBL" id="VTER01000006">
    <property type="protein sequence ID" value="TYS48018.1"/>
    <property type="molecule type" value="Genomic_DNA"/>
</dbReference>
<accession>A0A5D4RE48</accession>
<gene>
    <name evidence="3" type="ORF">FZD51_13985</name>
</gene>
<sequence>MDGQTLKDAKRILITGASGFTGRHACSYFRKKGFFTAASVHRGNLQEGEADQIEICNLLDKHSLDQLVKKTDPGYVLHLAAQNHVGKSWEDPSASFEANVLSTLYLLEALRRLKPEARVLVTGSALQSGTEEHPHPYSLTKSMQTALARAWESLYKMDVMIAKPCNLIGPGNSNGVCSLFASRIARMESGKEDKVLSVNSLQSSRDFLDVRDAVRAYGIILEKGERGGIYDVSSGSSLTLEEVVCFLKAKAKTDFIVEAKSSEPDSERYKLDSGELKKLGWDPEISREQTFEDLLNYYRKTLCNEKQSYRKNL</sequence>
<dbReference type="InterPro" id="IPR036291">
    <property type="entry name" value="NAD(P)-bd_dom_sf"/>
</dbReference>
<reference evidence="3 4" key="1">
    <citation type="submission" date="2019-08" db="EMBL/GenBank/DDBJ databases">
        <title>Bacillus genomes from the desert of Cuatro Cienegas, Coahuila.</title>
        <authorList>
            <person name="Olmedo-Alvarez G."/>
        </authorList>
    </citation>
    <scope>NUCLEOTIDE SEQUENCE [LARGE SCALE GENOMIC DNA]</scope>
    <source>
        <strain evidence="3 4">CH446_14T</strain>
    </source>
</reference>